<accession>A0A1T5BAX6</accession>
<evidence type="ECO:0000256" key="1">
    <source>
        <dbReference type="ARBA" id="ARBA00004571"/>
    </source>
</evidence>
<dbReference type="InterPro" id="IPR039426">
    <property type="entry name" value="TonB-dep_rcpt-like"/>
</dbReference>
<evidence type="ECO:0000256" key="6">
    <source>
        <dbReference type="ARBA" id="ARBA00023237"/>
    </source>
</evidence>
<dbReference type="InterPro" id="IPR018225">
    <property type="entry name" value="Transaldolase_AS"/>
</dbReference>
<dbReference type="Pfam" id="PF13715">
    <property type="entry name" value="CarbopepD_reg_2"/>
    <property type="match status" value="1"/>
</dbReference>
<dbReference type="InterPro" id="IPR023996">
    <property type="entry name" value="TonB-dep_OMP_SusC/RagA"/>
</dbReference>
<proteinExistence type="inferred from homology"/>
<evidence type="ECO:0000256" key="7">
    <source>
        <dbReference type="PROSITE-ProRule" id="PRU01360"/>
    </source>
</evidence>
<feature type="domain" description="TonB-dependent receptor plug" evidence="8">
    <location>
        <begin position="160"/>
        <end position="291"/>
    </location>
</feature>
<dbReference type="InterPro" id="IPR008969">
    <property type="entry name" value="CarboxyPept-like_regulatory"/>
</dbReference>
<dbReference type="SUPFAM" id="SSF56935">
    <property type="entry name" value="Porins"/>
    <property type="match status" value="1"/>
</dbReference>
<evidence type="ECO:0000259" key="8">
    <source>
        <dbReference type="Pfam" id="PF07715"/>
    </source>
</evidence>
<evidence type="ECO:0000313" key="10">
    <source>
        <dbReference type="Proteomes" id="UP000189981"/>
    </source>
</evidence>
<dbReference type="InterPro" id="IPR037066">
    <property type="entry name" value="Plug_dom_sf"/>
</dbReference>
<organism evidence="9 10">
    <name type="scientific">Daejeonella lutea</name>
    <dbReference type="NCBI Taxonomy" id="572036"/>
    <lineage>
        <taxon>Bacteria</taxon>
        <taxon>Pseudomonadati</taxon>
        <taxon>Bacteroidota</taxon>
        <taxon>Sphingobacteriia</taxon>
        <taxon>Sphingobacteriales</taxon>
        <taxon>Sphingobacteriaceae</taxon>
        <taxon>Daejeonella</taxon>
    </lineage>
</organism>
<gene>
    <name evidence="9" type="ORF">SAMN05661099_1462</name>
</gene>
<keyword evidence="10" id="KW-1185">Reference proteome</keyword>
<dbReference type="NCBIfam" id="TIGR04056">
    <property type="entry name" value="OMP_RagA_SusC"/>
    <property type="match status" value="1"/>
</dbReference>
<keyword evidence="4 7" id="KW-0812">Transmembrane</keyword>
<sequence>MNKTFTEHLGKVLSQNVLQVSNRLETSVLNLLKRPQGRLMYVKVLLLVAVHMAPPMVYTSFAQDLITVKGTVVDGGDALPLPGVSIADAQRKVLGITDVNGAFSIRIPKGTEVRFNYLGYGVSTATYSADQTGLTIRLTASSNTMSEVVVTALGIKREQKSLGFATSVIDSTALTNAVSNNWTDALSGKVAGLNLVRNSGPGGSNKIILRGENNLTGDNEALIVIDGVVASASSSRRGSPSGGVYGTSGDNMPVDYGSAINDLNPEDIESVTVLKGPGASALYGQRGANGAILITTKSGNAKRKVVGINFTSNTTFEDINRQPELQREYGQGLGGAAYYSRNASADGPNTNATSSAWGPKFDGQSYFQWDPALQNTGTTRTPWVAKENPIDAFFRTGSDINNSLSLDGNVKNTALRLAVNHGENKWIAPNTGFDRTSVALSANSKITKKLSLNAKATYNNKNSDNLPTTGFGNQSYMYWVYFSQPNVDPNYYRDYWVRGLENRQFTNITTTTLESPWAISNEYINTQRRNGILGSVQASYQIAKGLVAQVRTSLDLNKNVTEQLRPYDAAGTKFAQGSYRIQRATTYEQNTDVMVKYDRQINKDITLSVTGGGSTLNNEYRKGESRADGLRVPAVFDLSNNINPIISVPDTARYQFVSAYGLISASYKDYLFLDVTGRQDWSSVLASPLRSSNVGFFYPSVNMAFVPSDLWDMPKVFDMLKFRASYSQVGSGSTVPYRTAYNYLPANNGLYPNGSTTNPTLLPALDLKPLMTTTFEVGTDVRMFRNRLNLDVALYMGNTKNQILSRVVDRSSGYASAVINAGRIDNKGIEVGLNGTPIQTKSFKWNMTATFSANRNEIKELLDSSVVLRNSPIGNAQVVANIGGSMGDMYGLGFVRSPDGQIVYKDGMPLVDANPVYLGNSLPKFKSSLGTTLSYKKVSFSALFDAQFGAVGNAFSLARIAENGKSVLTLPGRYNGIIGNGVKMTSAGTFVPNDVIATNIPIYYRTVYYDNAEGAMFSTDFIKFREANITYSLPATFTKKLGLNKVTIGGFGRNLYIWSPWPVFDPEFGSLSGNDIVTGFEVGQLPSTRSYGFRLVVGI</sequence>
<keyword evidence="5 7" id="KW-0472">Membrane</keyword>
<dbReference type="GO" id="GO:0009279">
    <property type="term" value="C:cell outer membrane"/>
    <property type="evidence" value="ECO:0007669"/>
    <property type="project" value="UniProtKB-SubCell"/>
</dbReference>
<comment type="similarity">
    <text evidence="7">Belongs to the TonB-dependent receptor family.</text>
</comment>
<dbReference type="SUPFAM" id="SSF49464">
    <property type="entry name" value="Carboxypeptidase regulatory domain-like"/>
    <property type="match status" value="1"/>
</dbReference>
<dbReference type="InterPro" id="IPR012910">
    <property type="entry name" value="Plug_dom"/>
</dbReference>
<keyword evidence="3 7" id="KW-1134">Transmembrane beta strand</keyword>
<keyword evidence="2 7" id="KW-0813">Transport</keyword>
<dbReference type="NCBIfam" id="TIGR04057">
    <property type="entry name" value="SusC_RagA_signa"/>
    <property type="match status" value="1"/>
</dbReference>
<dbReference type="Proteomes" id="UP000189981">
    <property type="component" value="Unassembled WGS sequence"/>
</dbReference>
<dbReference type="Pfam" id="PF07715">
    <property type="entry name" value="Plug"/>
    <property type="match status" value="1"/>
</dbReference>
<dbReference type="GO" id="GO:0005975">
    <property type="term" value="P:carbohydrate metabolic process"/>
    <property type="evidence" value="ECO:0007669"/>
    <property type="project" value="InterPro"/>
</dbReference>
<dbReference type="PROSITE" id="PS52016">
    <property type="entry name" value="TONB_DEPENDENT_REC_3"/>
    <property type="match status" value="1"/>
</dbReference>
<dbReference type="InterPro" id="IPR036942">
    <property type="entry name" value="Beta-barrel_TonB_sf"/>
</dbReference>
<dbReference type="Gene3D" id="2.170.130.10">
    <property type="entry name" value="TonB-dependent receptor, plug domain"/>
    <property type="match status" value="1"/>
</dbReference>
<evidence type="ECO:0000256" key="3">
    <source>
        <dbReference type="ARBA" id="ARBA00022452"/>
    </source>
</evidence>
<name>A0A1T5BAX6_9SPHI</name>
<reference evidence="10" key="1">
    <citation type="submission" date="2017-02" db="EMBL/GenBank/DDBJ databases">
        <authorList>
            <person name="Varghese N."/>
            <person name="Submissions S."/>
        </authorList>
    </citation>
    <scope>NUCLEOTIDE SEQUENCE [LARGE SCALE GENOMIC DNA]</scope>
    <source>
        <strain evidence="10">DSM 22385</strain>
    </source>
</reference>
<evidence type="ECO:0000256" key="4">
    <source>
        <dbReference type="ARBA" id="ARBA00022692"/>
    </source>
</evidence>
<keyword evidence="6 7" id="KW-0998">Cell outer membrane</keyword>
<comment type="subcellular location">
    <subcellularLocation>
        <location evidence="1 7">Cell outer membrane</location>
        <topology evidence="1 7">Multi-pass membrane protein</topology>
    </subcellularLocation>
</comment>
<protein>
    <submittedName>
        <fullName evidence="9">TonB-linked outer membrane protein, SusC/RagA family</fullName>
    </submittedName>
</protein>
<dbReference type="PROSITE" id="PS01054">
    <property type="entry name" value="TRANSALDOLASE_1"/>
    <property type="match status" value="1"/>
</dbReference>
<dbReference type="AlphaFoldDB" id="A0A1T5BAX6"/>
<dbReference type="Gene3D" id="2.40.170.20">
    <property type="entry name" value="TonB-dependent receptor, beta-barrel domain"/>
    <property type="match status" value="1"/>
</dbReference>
<dbReference type="EMBL" id="FUYR01000001">
    <property type="protein sequence ID" value="SKB44408.1"/>
    <property type="molecule type" value="Genomic_DNA"/>
</dbReference>
<dbReference type="STRING" id="572036.SAMN05661099_1462"/>
<dbReference type="RefSeq" id="WP_245803476.1">
    <property type="nucleotide sequence ID" value="NZ_FUYR01000001.1"/>
</dbReference>
<evidence type="ECO:0000256" key="5">
    <source>
        <dbReference type="ARBA" id="ARBA00023136"/>
    </source>
</evidence>
<dbReference type="InterPro" id="IPR023997">
    <property type="entry name" value="TonB-dep_OMP_SusC/RagA_CS"/>
</dbReference>
<evidence type="ECO:0000256" key="2">
    <source>
        <dbReference type="ARBA" id="ARBA00022448"/>
    </source>
</evidence>
<evidence type="ECO:0000313" key="9">
    <source>
        <dbReference type="EMBL" id="SKB44408.1"/>
    </source>
</evidence>